<dbReference type="EMBL" id="PKPP01006053">
    <property type="protein sequence ID" value="PWA57829.1"/>
    <property type="molecule type" value="Genomic_DNA"/>
</dbReference>
<reference evidence="1 2" key="1">
    <citation type="journal article" date="2018" name="Mol. Plant">
        <title>The genome of Artemisia annua provides insight into the evolution of Asteraceae family and artemisinin biosynthesis.</title>
        <authorList>
            <person name="Shen Q."/>
            <person name="Zhang L."/>
            <person name="Liao Z."/>
            <person name="Wang S."/>
            <person name="Yan T."/>
            <person name="Shi P."/>
            <person name="Liu M."/>
            <person name="Fu X."/>
            <person name="Pan Q."/>
            <person name="Wang Y."/>
            <person name="Lv Z."/>
            <person name="Lu X."/>
            <person name="Zhang F."/>
            <person name="Jiang W."/>
            <person name="Ma Y."/>
            <person name="Chen M."/>
            <person name="Hao X."/>
            <person name="Li L."/>
            <person name="Tang Y."/>
            <person name="Lv G."/>
            <person name="Zhou Y."/>
            <person name="Sun X."/>
            <person name="Brodelius P.E."/>
            <person name="Rose J.K.C."/>
            <person name="Tang K."/>
        </authorList>
    </citation>
    <scope>NUCLEOTIDE SEQUENCE [LARGE SCALE GENOMIC DNA]</scope>
    <source>
        <strain evidence="2">cv. Huhao1</strain>
        <tissue evidence="1">Leaf</tissue>
    </source>
</reference>
<dbReference type="AlphaFoldDB" id="A0A2U1M986"/>
<name>A0A2U1M986_ARTAN</name>
<proteinExistence type="predicted"/>
<organism evidence="1 2">
    <name type="scientific">Artemisia annua</name>
    <name type="common">Sweet wormwood</name>
    <dbReference type="NCBI Taxonomy" id="35608"/>
    <lineage>
        <taxon>Eukaryota</taxon>
        <taxon>Viridiplantae</taxon>
        <taxon>Streptophyta</taxon>
        <taxon>Embryophyta</taxon>
        <taxon>Tracheophyta</taxon>
        <taxon>Spermatophyta</taxon>
        <taxon>Magnoliopsida</taxon>
        <taxon>eudicotyledons</taxon>
        <taxon>Gunneridae</taxon>
        <taxon>Pentapetalae</taxon>
        <taxon>asterids</taxon>
        <taxon>campanulids</taxon>
        <taxon>Asterales</taxon>
        <taxon>Asteraceae</taxon>
        <taxon>Asteroideae</taxon>
        <taxon>Anthemideae</taxon>
        <taxon>Artemisiinae</taxon>
        <taxon>Artemisia</taxon>
    </lineage>
</organism>
<evidence type="ECO:0000313" key="1">
    <source>
        <dbReference type="EMBL" id="PWA57829.1"/>
    </source>
</evidence>
<evidence type="ECO:0000313" key="2">
    <source>
        <dbReference type="Proteomes" id="UP000245207"/>
    </source>
</evidence>
<sequence>MEAMRAESALKHEEIMDLLKKLAISMGRAKEVEEWEKWRDLNRAQEASENIISNPKSQIFVNEDCEDGSTPEENLVVTCSNEEIVKYPTQPTTTTTKISGEDGGILEELMVTLVVEKTDFTRPILAANEDLGHKLIDDLDEPLTGKINKNEFFVAPLRQSSVGKQNQAEHQKMFIWQIITLKLGCEIYLGYLWTNFYLATALSPKISSRGS</sequence>
<comment type="caution">
    <text evidence="1">The sequence shown here is derived from an EMBL/GenBank/DDBJ whole genome shotgun (WGS) entry which is preliminary data.</text>
</comment>
<keyword evidence="2" id="KW-1185">Reference proteome</keyword>
<gene>
    <name evidence="1" type="ORF">CTI12_AA275620</name>
</gene>
<accession>A0A2U1M986</accession>
<protein>
    <submittedName>
        <fullName evidence="1">Uncharacterized protein</fullName>
    </submittedName>
</protein>
<dbReference type="Proteomes" id="UP000245207">
    <property type="component" value="Unassembled WGS sequence"/>
</dbReference>